<accession>A0A6B1DQS1</accession>
<feature type="transmembrane region" description="Helical" evidence="11">
    <location>
        <begin position="131"/>
        <end position="154"/>
    </location>
</feature>
<feature type="transmembrane region" description="Helical" evidence="11">
    <location>
        <begin position="21"/>
        <end position="41"/>
    </location>
</feature>
<keyword evidence="3" id="KW-0813">Transport</keyword>
<proteinExistence type="predicted"/>
<keyword evidence="8 11" id="KW-0472">Membrane</keyword>
<comment type="function">
    <text evidence="9">Part of the ABC transporter complex LsrABCD involved in autoinducer 2 (AI-2) import. Probably responsible for the translocation of the substrate across the membrane.</text>
</comment>
<evidence type="ECO:0000256" key="9">
    <source>
        <dbReference type="ARBA" id="ARBA00025439"/>
    </source>
</evidence>
<comment type="subcellular location">
    <subcellularLocation>
        <location evidence="1">Cell membrane</location>
        <topology evidence="1">Multi-pass membrane protein</topology>
    </subcellularLocation>
</comment>
<comment type="subunit">
    <text evidence="2">The complex is composed of two ATP-binding proteins (LsrA), two transmembrane proteins (LsrC and LsrD) and a solute-binding protein (LsrB).</text>
</comment>
<dbReference type="PANTHER" id="PTHR32196:SF29">
    <property type="entry name" value="AUTOINDUCER 2 IMPORT SYSTEM PERMEASE PROTEIN LSRC"/>
    <property type="match status" value="1"/>
</dbReference>
<gene>
    <name evidence="12" type="ORF">F4Y08_00370</name>
</gene>
<feature type="transmembrane region" description="Helical" evidence="11">
    <location>
        <begin position="255"/>
        <end position="275"/>
    </location>
</feature>
<evidence type="ECO:0000256" key="2">
    <source>
        <dbReference type="ARBA" id="ARBA00011262"/>
    </source>
</evidence>
<dbReference type="AlphaFoldDB" id="A0A6B1DQS1"/>
<evidence type="ECO:0000256" key="7">
    <source>
        <dbReference type="ARBA" id="ARBA00022989"/>
    </source>
</evidence>
<evidence type="ECO:0000256" key="6">
    <source>
        <dbReference type="ARBA" id="ARBA00022692"/>
    </source>
</evidence>
<feature type="transmembrane region" description="Helical" evidence="11">
    <location>
        <begin position="175"/>
        <end position="193"/>
    </location>
</feature>
<comment type="caution">
    <text evidence="12">The sequence shown here is derived from an EMBL/GenBank/DDBJ whole genome shotgun (WGS) entry which is preliminary data.</text>
</comment>
<dbReference type="Pfam" id="PF02653">
    <property type="entry name" value="BPD_transp_2"/>
    <property type="match status" value="1"/>
</dbReference>
<feature type="transmembrane region" description="Helical" evidence="11">
    <location>
        <begin position="307"/>
        <end position="324"/>
    </location>
</feature>
<dbReference type="PANTHER" id="PTHR32196">
    <property type="entry name" value="ABC TRANSPORTER PERMEASE PROTEIN YPHD-RELATED-RELATED"/>
    <property type="match status" value="1"/>
</dbReference>
<feature type="transmembrane region" description="Helical" evidence="11">
    <location>
        <begin position="61"/>
        <end position="93"/>
    </location>
</feature>
<keyword evidence="6 11" id="KW-0812">Transmembrane</keyword>
<feature type="transmembrane region" description="Helical" evidence="11">
    <location>
        <begin position="224"/>
        <end position="243"/>
    </location>
</feature>
<sequence>MVDSAAAATTVRARLAAKARANPSVVLGGVCLLLVLVTGFIEPEYLSLNGARSSLLQAAPLGILAGAQTILMLTGGIDLSVTMIATGSAYVAASQSSHGAAVAILMGVAVGLVVGAANGIGVAVFRVNPLIMTLAMSGIMLGTFTAWTQSILRGSTVVAPFIKELAAGSFLGNRLPYSVIVWAAISLILIWLLRRTGWGRLLYAVGDNETAVRLAGVRTWQVRIAAYIAAGILGSIAGILLAGRTGAVDLQLANAFLLPSVAAAVIGGTSIFGGVGGYTGTILGALILSVLNSMLTFLNVGQDIQQLVYGTIVLALAWGYAGLANRE</sequence>
<evidence type="ECO:0000256" key="1">
    <source>
        <dbReference type="ARBA" id="ARBA00004651"/>
    </source>
</evidence>
<keyword evidence="4" id="KW-1003">Cell membrane</keyword>
<evidence type="ECO:0000256" key="8">
    <source>
        <dbReference type="ARBA" id="ARBA00023136"/>
    </source>
</evidence>
<feature type="transmembrane region" description="Helical" evidence="11">
    <location>
        <begin position="281"/>
        <end position="300"/>
    </location>
</feature>
<feature type="transmembrane region" description="Helical" evidence="11">
    <location>
        <begin position="100"/>
        <end position="125"/>
    </location>
</feature>
<evidence type="ECO:0000256" key="10">
    <source>
        <dbReference type="ARBA" id="ARBA00039382"/>
    </source>
</evidence>
<evidence type="ECO:0000256" key="11">
    <source>
        <dbReference type="SAM" id="Phobius"/>
    </source>
</evidence>
<organism evidence="12">
    <name type="scientific">Caldilineaceae bacterium SB0662_bin_9</name>
    <dbReference type="NCBI Taxonomy" id="2605258"/>
    <lineage>
        <taxon>Bacteria</taxon>
        <taxon>Bacillati</taxon>
        <taxon>Chloroflexota</taxon>
        <taxon>Caldilineae</taxon>
        <taxon>Caldilineales</taxon>
        <taxon>Caldilineaceae</taxon>
    </lineage>
</organism>
<protein>
    <recommendedName>
        <fullName evidence="10">Autoinducer 2 import system permease protein LsrC</fullName>
    </recommendedName>
</protein>
<dbReference type="CDD" id="cd06579">
    <property type="entry name" value="TM_PBP1_transp_AraH_like"/>
    <property type="match status" value="1"/>
</dbReference>
<evidence type="ECO:0000256" key="4">
    <source>
        <dbReference type="ARBA" id="ARBA00022475"/>
    </source>
</evidence>
<keyword evidence="7 11" id="KW-1133">Transmembrane helix</keyword>
<dbReference type="EMBL" id="VXPY01000003">
    <property type="protein sequence ID" value="MYD88784.1"/>
    <property type="molecule type" value="Genomic_DNA"/>
</dbReference>
<name>A0A6B1DQS1_9CHLR</name>
<evidence type="ECO:0000313" key="12">
    <source>
        <dbReference type="EMBL" id="MYD88784.1"/>
    </source>
</evidence>
<dbReference type="InterPro" id="IPR001851">
    <property type="entry name" value="ABC_transp_permease"/>
</dbReference>
<evidence type="ECO:0000256" key="5">
    <source>
        <dbReference type="ARBA" id="ARBA00022519"/>
    </source>
</evidence>
<reference evidence="12" key="1">
    <citation type="submission" date="2019-09" db="EMBL/GenBank/DDBJ databases">
        <title>Characterisation of the sponge microbiome using genome-centric metagenomics.</title>
        <authorList>
            <person name="Engelberts J.P."/>
            <person name="Robbins S.J."/>
            <person name="De Goeij J.M."/>
            <person name="Aranda M."/>
            <person name="Bell S.C."/>
            <person name="Webster N.S."/>
        </authorList>
    </citation>
    <scope>NUCLEOTIDE SEQUENCE</scope>
    <source>
        <strain evidence="12">SB0662_bin_9</strain>
    </source>
</reference>
<keyword evidence="5" id="KW-0997">Cell inner membrane</keyword>
<dbReference type="GO" id="GO:0022857">
    <property type="term" value="F:transmembrane transporter activity"/>
    <property type="evidence" value="ECO:0007669"/>
    <property type="project" value="InterPro"/>
</dbReference>
<dbReference type="GO" id="GO:0005886">
    <property type="term" value="C:plasma membrane"/>
    <property type="evidence" value="ECO:0007669"/>
    <property type="project" value="UniProtKB-SubCell"/>
</dbReference>
<evidence type="ECO:0000256" key="3">
    <source>
        <dbReference type="ARBA" id="ARBA00022448"/>
    </source>
</evidence>